<dbReference type="PATRIC" id="fig|1434117.4.peg.2000"/>
<feature type="transmembrane region" description="Helical" evidence="6">
    <location>
        <begin position="117"/>
        <end position="140"/>
    </location>
</feature>
<feature type="transmembrane region" description="Helical" evidence="6">
    <location>
        <begin position="335"/>
        <end position="356"/>
    </location>
</feature>
<dbReference type="Gene3D" id="1.20.1250.20">
    <property type="entry name" value="MFS general substrate transporter like domains"/>
    <property type="match status" value="1"/>
</dbReference>
<evidence type="ECO:0000256" key="4">
    <source>
        <dbReference type="ARBA" id="ARBA00022989"/>
    </source>
</evidence>
<evidence type="ECO:0000259" key="7">
    <source>
        <dbReference type="PROSITE" id="PS50850"/>
    </source>
</evidence>
<keyword evidence="2" id="KW-1003">Cell membrane</keyword>
<keyword evidence="4 6" id="KW-1133">Transmembrane helix</keyword>
<organism evidence="8 9">
    <name type="scientific">Methanosarcina mazei WWM610</name>
    <dbReference type="NCBI Taxonomy" id="1434117"/>
    <lineage>
        <taxon>Archaea</taxon>
        <taxon>Methanobacteriati</taxon>
        <taxon>Methanobacteriota</taxon>
        <taxon>Stenosarchaea group</taxon>
        <taxon>Methanomicrobia</taxon>
        <taxon>Methanosarcinales</taxon>
        <taxon>Methanosarcinaceae</taxon>
        <taxon>Methanosarcina</taxon>
    </lineage>
</organism>
<feature type="transmembrane region" description="Helical" evidence="6">
    <location>
        <begin position="407"/>
        <end position="432"/>
    </location>
</feature>
<dbReference type="Pfam" id="PF07690">
    <property type="entry name" value="MFS_1"/>
    <property type="match status" value="1"/>
</dbReference>
<dbReference type="AlphaFoldDB" id="A0A0E3LFD1"/>
<feature type="transmembrane region" description="Helical" evidence="6">
    <location>
        <begin position="281"/>
        <end position="300"/>
    </location>
</feature>
<dbReference type="PANTHER" id="PTHR43124:SF3">
    <property type="entry name" value="CHLORAMPHENICOL EFFLUX PUMP RV0191"/>
    <property type="match status" value="1"/>
</dbReference>
<evidence type="ECO:0000313" key="9">
    <source>
        <dbReference type="Proteomes" id="UP000033058"/>
    </source>
</evidence>
<sequence length="535" mass="57078">MFILVIDTTIMNVSISALIEEFNTDVATVQAAITLYALVMASFMITGGKIGDIIGRKKAFRIGLVIYGTGSFLTAVSPTMALLFIGWSILEGFGATLVMPAIQTLVTSNYSGKDRALAYGIIGGIVAGAIALGPIIGGWLTTWYTWRLAFAGEVVIVIIVLILSRYILDAPLETEERPKLDIIGTIFSALGVGLIVFGVLLAGVYGWWKARQPYYIGGVEISPLGLSPTPVFIFTGVIILLFFAFWERHVISRGKMPLIRLDVLRDRGVTSGVFTQTVQTLLFGGFLFSMALFFQVALGLNAIQTGFLYLPLSLPLLIASLAASRLSARIAPKIIIQAGLLILIAGLFLSIATINIEVRGPGLMTGFALIGTGGGLIASQVMNLVLSQVLPERTSETAALMSASQNLGMSLGTALMGSIVIAGLVTGATALIDESTVIPEDLKPAVISSVEENAQFLSDEELQAVLKGASPEVSQEILRINENARIEGIKTSLWGLVIFAVVGLIVSIFLPPEILVSKKNEDQAHPDDLRKFDSS</sequence>
<dbReference type="GO" id="GO:0022857">
    <property type="term" value="F:transmembrane transporter activity"/>
    <property type="evidence" value="ECO:0007669"/>
    <property type="project" value="InterPro"/>
</dbReference>
<dbReference type="GO" id="GO:0005886">
    <property type="term" value="C:plasma membrane"/>
    <property type="evidence" value="ECO:0007669"/>
    <property type="project" value="UniProtKB-SubCell"/>
</dbReference>
<feature type="transmembrane region" description="Helical" evidence="6">
    <location>
        <begin position="27"/>
        <end position="47"/>
    </location>
</feature>
<dbReference type="RefSeq" id="WP_048036986.1">
    <property type="nucleotide sequence ID" value="NZ_CP009509.1"/>
</dbReference>
<feature type="transmembrane region" description="Helical" evidence="6">
    <location>
        <begin position="492"/>
        <end position="510"/>
    </location>
</feature>
<feature type="transmembrane region" description="Helical" evidence="6">
    <location>
        <begin position="180"/>
        <end position="208"/>
    </location>
</feature>
<feature type="transmembrane region" description="Helical" evidence="6">
    <location>
        <begin position="306"/>
        <end position="323"/>
    </location>
</feature>
<dbReference type="PANTHER" id="PTHR43124">
    <property type="entry name" value="PURINE EFFLUX PUMP PBUE"/>
    <property type="match status" value="1"/>
</dbReference>
<evidence type="ECO:0000256" key="1">
    <source>
        <dbReference type="ARBA" id="ARBA00004651"/>
    </source>
</evidence>
<evidence type="ECO:0000256" key="5">
    <source>
        <dbReference type="ARBA" id="ARBA00023136"/>
    </source>
</evidence>
<evidence type="ECO:0000313" key="8">
    <source>
        <dbReference type="EMBL" id="AKB40561.1"/>
    </source>
</evidence>
<dbReference type="PROSITE" id="PS50850">
    <property type="entry name" value="MFS"/>
    <property type="match status" value="1"/>
</dbReference>
<reference evidence="8 9" key="1">
    <citation type="submission" date="2014-07" db="EMBL/GenBank/DDBJ databases">
        <title>Methanogenic archaea and the global carbon cycle.</title>
        <authorList>
            <person name="Henriksen J.R."/>
            <person name="Luke J."/>
            <person name="Reinhart S."/>
            <person name="Benedict M.N."/>
            <person name="Youngblut N.D."/>
            <person name="Metcalf M.E."/>
            <person name="Whitaker R.J."/>
            <person name="Metcalf W.W."/>
        </authorList>
    </citation>
    <scope>NUCLEOTIDE SEQUENCE [LARGE SCALE GENOMIC DNA]</scope>
    <source>
        <strain evidence="8 9">WWM610</strain>
    </source>
</reference>
<comment type="subcellular location">
    <subcellularLocation>
        <location evidence="1">Cell membrane</location>
        <topology evidence="1">Multi-pass membrane protein</topology>
    </subcellularLocation>
</comment>
<dbReference type="InterPro" id="IPR036259">
    <property type="entry name" value="MFS_trans_sf"/>
</dbReference>
<dbReference type="Proteomes" id="UP000033058">
    <property type="component" value="Chromosome"/>
</dbReference>
<dbReference type="InterPro" id="IPR050189">
    <property type="entry name" value="MFS_Efflux_Transporters"/>
</dbReference>
<keyword evidence="3 6" id="KW-0812">Transmembrane</keyword>
<accession>A0A0E3LFD1</accession>
<gene>
    <name evidence="8" type="ORF">MSMAW_1570</name>
</gene>
<feature type="transmembrane region" description="Helical" evidence="6">
    <location>
        <begin position="362"/>
        <end position="386"/>
    </location>
</feature>
<dbReference type="PRINTS" id="PR01036">
    <property type="entry name" value="TCRTETB"/>
</dbReference>
<dbReference type="InterPro" id="IPR020846">
    <property type="entry name" value="MFS_dom"/>
</dbReference>
<feature type="transmembrane region" description="Helical" evidence="6">
    <location>
        <begin position="146"/>
        <end position="168"/>
    </location>
</feature>
<dbReference type="EMBL" id="CP009509">
    <property type="protein sequence ID" value="AKB40561.1"/>
    <property type="molecule type" value="Genomic_DNA"/>
</dbReference>
<keyword evidence="5 6" id="KW-0472">Membrane</keyword>
<dbReference type="InterPro" id="IPR011701">
    <property type="entry name" value="MFS"/>
</dbReference>
<protein>
    <submittedName>
        <fullName evidence="8">Transmembrane efflux protein</fullName>
    </submittedName>
</protein>
<dbReference type="GeneID" id="24851270"/>
<evidence type="ECO:0000256" key="3">
    <source>
        <dbReference type="ARBA" id="ARBA00022692"/>
    </source>
</evidence>
<dbReference type="CDD" id="cd17321">
    <property type="entry name" value="MFS_MMR_MDR_like"/>
    <property type="match status" value="1"/>
</dbReference>
<name>A0A0E3LFD1_METMZ</name>
<dbReference type="Gene3D" id="1.20.1720.10">
    <property type="entry name" value="Multidrug resistance protein D"/>
    <property type="match status" value="1"/>
</dbReference>
<proteinExistence type="predicted"/>
<dbReference type="SUPFAM" id="SSF103473">
    <property type="entry name" value="MFS general substrate transporter"/>
    <property type="match status" value="1"/>
</dbReference>
<evidence type="ECO:0000256" key="6">
    <source>
        <dbReference type="SAM" id="Phobius"/>
    </source>
</evidence>
<dbReference type="HOGENOM" id="CLU_000960_28_2_2"/>
<feature type="domain" description="Major facilitator superfamily (MFS) profile" evidence="7">
    <location>
        <begin position="1"/>
        <end position="515"/>
    </location>
</feature>
<evidence type="ECO:0000256" key="2">
    <source>
        <dbReference type="ARBA" id="ARBA00022475"/>
    </source>
</evidence>
<feature type="transmembrane region" description="Helical" evidence="6">
    <location>
        <begin position="59"/>
        <end position="76"/>
    </location>
</feature>
<feature type="transmembrane region" description="Helical" evidence="6">
    <location>
        <begin position="228"/>
        <end position="246"/>
    </location>
</feature>